<dbReference type="Proteomes" id="UP000299102">
    <property type="component" value="Unassembled WGS sequence"/>
</dbReference>
<keyword evidence="2" id="KW-1185">Reference proteome</keyword>
<evidence type="ECO:0000313" key="1">
    <source>
        <dbReference type="EMBL" id="GBP27881.1"/>
    </source>
</evidence>
<gene>
    <name evidence="1" type="ORF">EVAR_14070_1</name>
</gene>
<accession>A0A4C1UN65</accession>
<comment type="caution">
    <text evidence="1">The sequence shown here is derived from an EMBL/GenBank/DDBJ whole genome shotgun (WGS) entry which is preliminary data.</text>
</comment>
<protein>
    <recommendedName>
        <fullName evidence="3">Mos1 transposase HTH domain-containing protein</fullName>
    </recommendedName>
</protein>
<evidence type="ECO:0008006" key="3">
    <source>
        <dbReference type="Google" id="ProtNLM"/>
    </source>
</evidence>
<evidence type="ECO:0000313" key="2">
    <source>
        <dbReference type="Proteomes" id="UP000299102"/>
    </source>
</evidence>
<dbReference type="EMBL" id="BGZK01000200">
    <property type="protein sequence ID" value="GBP27881.1"/>
    <property type="molecule type" value="Genomic_DNA"/>
</dbReference>
<dbReference type="AlphaFoldDB" id="A0A4C1UN65"/>
<proteinExistence type="predicted"/>
<name>A0A4C1UN65_EUMVA</name>
<organism evidence="1 2">
    <name type="scientific">Eumeta variegata</name>
    <name type="common">Bagworm moth</name>
    <name type="synonym">Eumeta japonica</name>
    <dbReference type="NCBI Taxonomy" id="151549"/>
    <lineage>
        <taxon>Eukaryota</taxon>
        <taxon>Metazoa</taxon>
        <taxon>Ecdysozoa</taxon>
        <taxon>Arthropoda</taxon>
        <taxon>Hexapoda</taxon>
        <taxon>Insecta</taxon>
        <taxon>Pterygota</taxon>
        <taxon>Neoptera</taxon>
        <taxon>Endopterygota</taxon>
        <taxon>Lepidoptera</taxon>
        <taxon>Glossata</taxon>
        <taxon>Ditrysia</taxon>
        <taxon>Tineoidea</taxon>
        <taxon>Psychidae</taxon>
        <taxon>Oiketicinae</taxon>
        <taxon>Eumeta</taxon>
    </lineage>
</organism>
<dbReference type="OrthoDB" id="10017160at2759"/>
<reference evidence="1 2" key="1">
    <citation type="journal article" date="2019" name="Commun. Biol.">
        <title>The bagworm genome reveals a unique fibroin gene that provides high tensile strength.</title>
        <authorList>
            <person name="Kono N."/>
            <person name="Nakamura H."/>
            <person name="Ohtoshi R."/>
            <person name="Tomita M."/>
            <person name="Numata K."/>
            <person name="Arakawa K."/>
        </authorList>
    </citation>
    <scope>NUCLEOTIDE SEQUENCE [LARGE SCALE GENOMIC DNA]</scope>
</reference>
<sequence>MRAYARVHACVPVWVSVFARTCYILTFPAHFLGDAAQSRHFRAGPARRARGTGCAWNHGRNIPADKKGSHTLHSDEYLGVLYRNYPLNINENNELQIQSHSRGVQLYPKSKLGRLRSEQEIYNKLCWQKLAFHNQAQSLAVVYNWFNEFKCGHINLTDDLREGCPSMATTEDNIGVVRLMIETNKRVIYQQIWSLFGIGNWETNYEWSMERGSNVTSKERSTNNNVIDVRPPQPAVNEARPNWLWGRGDGWGRVQLNL</sequence>